<dbReference type="GO" id="GO:0010150">
    <property type="term" value="P:leaf senescence"/>
    <property type="evidence" value="ECO:0007669"/>
    <property type="project" value="InterPro"/>
</dbReference>
<dbReference type="PANTHER" id="PTHR36725">
    <property type="entry name" value="SENESCENCE-ASSOCIATED PROTEIN AAF, CHLOROLPLASTIC"/>
    <property type="match status" value="1"/>
</dbReference>
<name>A0A438I0C8_VITVI</name>
<dbReference type="EMBL" id="QGNW01000157">
    <property type="protein sequence ID" value="RVW90171.1"/>
    <property type="molecule type" value="Genomic_DNA"/>
</dbReference>
<dbReference type="AlphaFoldDB" id="A0A438I0C8"/>
<sequence>MVLLPLTKPQADLRRADFCAKQRAMEDALMALEFVKNIHDMMVSKMYKLKKGTPSSNDTMGHIMLEKNGKTLDFFPGEVSTDRITAIQEVYLSMASALSEADGIDYTDPEELELLVTTLIDLDAMDGKSSVSLLAECSSSPDVNTRTRLIQLGWLVGQFAAIGVQKWLICEANQRHD</sequence>
<evidence type="ECO:0008006" key="3">
    <source>
        <dbReference type="Google" id="ProtNLM"/>
    </source>
</evidence>
<protein>
    <recommendedName>
        <fullName evidence="3">Senescence-associated protein SPA15, chloroplastic</fullName>
    </recommendedName>
</protein>
<comment type="caution">
    <text evidence="1">The sequence shown here is derived from an EMBL/GenBank/DDBJ whole genome shotgun (WGS) entry which is preliminary data.</text>
</comment>
<organism evidence="1 2">
    <name type="scientific">Vitis vinifera</name>
    <name type="common">Grape</name>
    <dbReference type="NCBI Taxonomy" id="29760"/>
    <lineage>
        <taxon>Eukaryota</taxon>
        <taxon>Viridiplantae</taxon>
        <taxon>Streptophyta</taxon>
        <taxon>Embryophyta</taxon>
        <taxon>Tracheophyta</taxon>
        <taxon>Spermatophyta</taxon>
        <taxon>Magnoliopsida</taxon>
        <taxon>eudicotyledons</taxon>
        <taxon>Gunneridae</taxon>
        <taxon>Pentapetalae</taxon>
        <taxon>rosids</taxon>
        <taxon>Vitales</taxon>
        <taxon>Vitaceae</taxon>
        <taxon>Viteae</taxon>
        <taxon>Vitis</taxon>
    </lineage>
</organism>
<evidence type="ECO:0000313" key="1">
    <source>
        <dbReference type="EMBL" id="RVW90171.1"/>
    </source>
</evidence>
<proteinExistence type="predicted"/>
<evidence type="ECO:0000313" key="2">
    <source>
        <dbReference type="Proteomes" id="UP000288805"/>
    </source>
</evidence>
<dbReference type="Proteomes" id="UP000288805">
    <property type="component" value="Unassembled WGS sequence"/>
</dbReference>
<dbReference type="InterPro" id="IPR044973">
    <property type="entry name" value="AAF-like"/>
</dbReference>
<gene>
    <name evidence="1" type="ORF">CK203_041948</name>
</gene>
<dbReference type="PANTHER" id="PTHR36725:SF1">
    <property type="entry name" value="SENESCENCE-ASSOCIATED PROTEIN AAF, CHLOROLPLASTIC"/>
    <property type="match status" value="1"/>
</dbReference>
<reference evidence="1 2" key="1">
    <citation type="journal article" date="2018" name="PLoS Genet.">
        <title>Population sequencing reveals clonal diversity and ancestral inbreeding in the grapevine cultivar Chardonnay.</title>
        <authorList>
            <person name="Roach M.J."/>
            <person name="Johnson D.L."/>
            <person name="Bohlmann J."/>
            <person name="van Vuuren H.J."/>
            <person name="Jones S.J."/>
            <person name="Pretorius I.S."/>
            <person name="Schmidt S.A."/>
            <person name="Borneman A.R."/>
        </authorList>
    </citation>
    <scope>NUCLEOTIDE SEQUENCE [LARGE SCALE GENOMIC DNA]</scope>
    <source>
        <strain evidence="2">cv. Chardonnay</strain>
        <tissue evidence="1">Leaf</tissue>
    </source>
</reference>
<accession>A0A438I0C8</accession>